<keyword evidence="3" id="KW-0143">Chaperone</keyword>
<dbReference type="InterPro" id="IPR011419">
    <property type="entry name" value="ATP12_ATP_synth-F1-assembly"/>
</dbReference>
<evidence type="ECO:0000256" key="3">
    <source>
        <dbReference type="ARBA" id="ARBA00023186"/>
    </source>
</evidence>
<dbReference type="RefSeq" id="WP_183251232.1">
    <property type="nucleotide sequence ID" value="NZ_BAAAFF010000003.1"/>
</dbReference>
<comment type="caution">
    <text evidence="4">The sequence shown here is derived from an EMBL/GenBank/DDBJ whole genome shotgun (WGS) entry which is preliminary data.</text>
</comment>
<dbReference type="GO" id="GO:0043461">
    <property type="term" value="P:proton-transporting ATP synthase complex assembly"/>
    <property type="evidence" value="ECO:0007669"/>
    <property type="project" value="InterPro"/>
</dbReference>
<evidence type="ECO:0000313" key="4">
    <source>
        <dbReference type="EMBL" id="MBB5290557.1"/>
    </source>
</evidence>
<protein>
    <submittedName>
        <fullName evidence="4">Chaperone required for assembly of F1-ATPase</fullName>
    </submittedName>
</protein>
<name>A0A7W8HV80_9CAUL</name>
<dbReference type="SUPFAM" id="SSF160909">
    <property type="entry name" value="ATP12-like"/>
    <property type="match status" value="1"/>
</dbReference>
<dbReference type="PANTHER" id="PTHR21013:SF10">
    <property type="entry name" value="ATP SYNTHASE MITOCHONDRIAL F1 COMPLEX ASSEMBLY FACTOR 2"/>
    <property type="match status" value="1"/>
</dbReference>
<dbReference type="PANTHER" id="PTHR21013">
    <property type="entry name" value="ATP SYNTHASE MITOCHONDRIAL F1 COMPLEX ASSEMBLY FACTOR 2/ATP12 PROTEIN, MITOCHONDRIAL PRECURSOR"/>
    <property type="match status" value="1"/>
</dbReference>
<reference evidence="4 5" key="1">
    <citation type="submission" date="2020-08" db="EMBL/GenBank/DDBJ databases">
        <title>Genomic Encyclopedia of Type Strains, Phase IV (KMG-IV): sequencing the most valuable type-strain genomes for metagenomic binning, comparative biology and taxonomic classification.</title>
        <authorList>
            <person name="Goeker M."/>
        </authorList>
    </citation>
    <scope>NUCLEOTIDE SEQUENCE [LARGE SCALE GENOMIC DNA]</scope>
    <source>
        <strain evidence="4 5">DSM 25335</strain>
    </source>
</reference>
<comment type="similarity">
    <text evidence="1">Belongs to the ATP12 family.</text>
</comment>
<sequence>MSHIPPLDPNVAARKGFRESEERLKRFWKAVDVAEGPGGWSVTLDGRTPKTPAHAPLTLPTEAAARLVAEEWAAQGEFIDPATMPATRLASTAIDRVSQVREAVADEVAAFAGTDLVCYLAEHPSSLAKEQAACWTPWRDWAALELNVVLEPVEGIIHRQQDPAAVARARELALRLDDFALTGLAMATPLLGSAVLAFALQRGVLSGEAAFEASRLDEAFQERQWGVDAEAAERTAARRAEAILLERWFRVIAT</sequence>
<dbReference type="EMBL" id="JACHFZ010000001">
    <property type="protein sequence ID" value="MBB5290557.1"/>
    <property type="molecule type" value="Genomic_DNA"/>
</dbReference>
<organism evidence="4 5">
    <name type="scientific">Brevundimonas basaltis</name>
    <dbReference type="NCBI Taxonomy" id="472166"/>
    <lineage>
        <taxon>Bacteria</taxon>
        <taxon>Pseudomonadati</taxon>
        <taxon>Pseudomonadota</taxon>
        <taxon>Alphaproteobacteria</taxon>
        <taxon>Caulobacterales</taxon>
        <taxon>Caulobacteraceae</taxon>
        <taxon>Brevundimonas</taxon>
    </lineage>
</organism>
<keyword evidence="2" id="KW-0809">Transit peptide</keyword>
<dbReference type="AlphaFoldDB" id="A0A7W8HV80"/>
<dbReference type="InterPro" id="IPR042272">
    <property type="entry name" value="ATP12_ATP_synth-F1-assembly_N"/>
</dbReference>
<evidence type="ECO:0000313" key="5">
    <source>
        <dbReference type="Proteomes" id="UP000566663"/>
    </source>
</evidence>
<evidence type="ECO:0000256" key="2">
    <source>
        <dbReference type="ARBA" id="ARBA00022946"/>
    </source>
</evidence>
<dbReference type="Gene3D" id="3.30.2180.10">
    <property type="entry name" value="ATP12-like"/>
    <property type="match status" value="1"/>
</dbReference>
<gene>
    <name evidence="4" type="ORF">HNQ67_000053</name>
</gene>
<dbReference type="InterPro" id="IPR023335">
    <property type="entry name" value="ATP12_ortho_dom_sf"/>
</dbReference>
<evidence type="ECO:0000256" key="1">
    <source>
        <dbReference type="ARBA" id="ARBA00008231"/>
    </source>
</evidence>
<dbReference type="Pfam" id="PF07542">
    <property type="entry name" value="ATP12"/>
    <property type="match status" value="1"/>
</dbReference>
<keyword evidence="5" id="KW-1185">Reference proteome</keyword>
<proteinExistence type="inferred from homology"/>
<dbReference type="Proteomes" id="UP000566663">
    <property type="component" value="Unassembled WGS sequence"/>
</dbReference>
<accession>A0A7W8HV80</accession>
<dbReference type="Gene3D" id="1.10.3580.10">
    <property type="entry name" value="ATP12 ATPase"/>
    <property type="match status" value="1"/>
</dbReference>